<evidence type="ECO:0000259" key="4">
    <source>
        <dbReference type="PROSITE" id="PS50943"/>
    </source>
</evidence>
<dbReference type="InterPro" id="IPR015927">
    <property type="entry name" value="Peptidase_S24_S26A/B/C"/>
</dbReference>
<protein>
    <submittedName>
        <fullName evidence="5">Helix-turn-helix domain-containing protein</fullName>
    </submittedName>
</protein>
<dbReference type="InterPro" id="IPR036286">
    <property type="entry name" value="LexA/Signal_pep-like_sf"/>
</dbReference>
<dbReference type="Pfam" id="PF00717">
    <property type="entry name" value="Peptidase_S24"/>
    <property type="match status" value="1"/>
</dbReference>
<organism evidence="5 6">
    <name type="scientific">Billgrantia campisalis</name>
    <dbReference type="NCBI Taxonomy" id="74661"/>
    <lineage>
        <taxon>Bacteria</taxon>
        <taxon>Pseudomonadati</taxon>
        <taxon>Pseudomonadota</taxon>
        <taxon>Gammaproteobacteria</taxon>
        <taxon>Oceanospirillales</taxon>
        <taxon>Halomonadaceae</taxon>
        <taxon>Billgrantia</taxon>
    </lineage>
</organism>
<dbReference type="Proteomes" id="UP000814385">
    <property type="component" value="Unassembled WGS sequence"/>
</dbReference>
<name>A0ABS9P9U0_9GAMM</name>
<dbReference type="SMART" id="SM00530">
    <property type="entry name" value="HTH_XRE"/>
    <property type="match status" value="1"/>
</dbReference>
<dbReference type="InterPro" id="IPR039418">
    <property type="entry name" value="LexA-like"/>
</dbReference>
<dbReference type="CDD" id="cd00093">
    <property type="entry name" value="HTH_XRE"/>
    <property type="match status" value="1"/>
</dbReference>
<dbReference type="Gene3D" id="2.10.109.10">
    <property type="entry name" value="Umud Fragment, subunit A"/>
    <property type="match status" value="1"/>
</dbReference>
<dbReference type="Pfam" id="PF01381">
    <property type="entry name" value="HTH_3"/>
    <property type="match status" value="1"/>
</dbReference>
<feature type="domain" description="HTH cro/C1-type" evidence="4">
    <location>
        <begin position="38"/>
        <end position="93"/>
    </location>
</feature>
<dbReference type="InterPro" id="IPR010982">
    <property type="entry name" value="Lambda_DNA-bd_dom_sf"/>
</dbReference>
<evidence type="ECO:0000313" key="6">
    <source>
        <dbReference type="Proteomes" id="UP000814385"/>
    </source>
</evidence>
<dbReference type="RefSeq" id="WP_238977681.1">
    <property type="nucleotide sequence ID" value="NZ_JABFUC010000009.1"/>
</dbReference>
<proteinExistence type="predicted"/>
<reference evidence="5 6" key="1">
    <citation type="submission" date="2020-05" db="EMBL/GenBank/DDBJ databases">
        <title>Comparative genomic analysis of denitrifying bacteria from Halomonas genus.</title>
        <authorList>
            <person name="Wang L."/>
            <person name="Shao Z."/>
        </authorList>
    </citation>
    <scope>NUCLEOTIDE SEQUENCE [LARGE SCALE GENOMIC DNA]</scope>
    <source>
        <strain evidence="5 6">A4</strain>
    </source>
</reference>
<dbReference type="CDD" id="cd06529">
    <property type="entry name" value="S24_LexA-like"/>
    <property type="match status" value="1"/>
</dbReference>
<dbReference type="PROSITE" id="PS50943">
    <property type="entry name" value="HTH_CROC1"/>
    <property type="match status" value="1"/>
</dbReference>
<dbReference type="InterPro" id="IPR001387">
    <property type="entry name" value="Cro/C1-type_HTH"/>
</dbReference>
<evidence type="ECO:0000313" key="5">
    <source>
        <dbReference type="EMBL" id="MCG6658533.1"/>
    </source>
</evidence>
<keyword evidence="2" id="KW-0238">DNA-binding</keyword>
<evidence type="ECO:0000256" key="2">
    <source>
        <dbReference type="ARBA" id="ARBA00023125"/>
    </source>
</evidence>
<keyword evidence="6" id="KW-1185">Reference proteome</keyword>
<comment type="caution">
    <text evidence="5">The sequence shown here is derived from an EMBL/GenBank/DDBJ whole genome shotgun (WGS) entry which is preliminary data.</text>
</comment>
<dbReference type="PANTHER" id="PTHR40661">
    <property type="match status" value="1"/>
</dbReference>
<dbReference type="SUPFAM" id="SSF51306">
    <property type="entry name" value="LexA/Signal peptidase"/>
    <property type="match status" value="1"/>
</dbReference>
<accession>A0ABS9P9U0</accession>
<evidence type="ECO:0000256" key="3">
    <source>
        <dbReference type="ARBA" id="ARBA00023163"/>
    </source>
</evidence>
<dbReference type="EMBL" id="JABFUC010000009">
    <property type="protein sequence ID" value="MCG6658533.1"/>
    <property type="molecule type" value="Genomic_DNA"/>
</dbReference>
<dbReference type="SUPFAM" id="SSF47413">
    <property type="entry name" value="lambda repressor-like DNA-binding domains"/>
    <property type="match status" value="1"/>
</dbReference>
<dbReference type="PANTHER" id="PTHR40661:SF3">
    <property type="entry name" value="FELS-1 PROPHAGE TRANSCRIPTIONAL REGULATOR"/>
    <property type="match status" value="1"/>
</dbReference>
<gene>
    <name evidence="5" type="ORF">HOP52_12295</name>
</gene>
<dbReference type="Gene3D" id="1.10.260.40">
    <property type="entry name" value="lambda repressor-like DNA-binding domains"/>
    <property type="match status" value="1"/>
</dbReference>
<keyword evidence="1" id="KW-0805">Transcription regulation</keyword>
<sequence>MKLDTNAQNQYLNALKNRIACAKGYLLMNEETSIATRLRKLMEEQGLGENELARRSHVPQPTIHRILTGASKSPRINNLEKIAGALGTSVTYLAHGGRHQAGTASVGKAGILPAIANVASGLFSTGRADSSPPLYQYPILSLSDIIPSAQARKALTSQHWQVEPSGHKAQDQAFWLKIQGDAMSAPTGASPSLPEGTLVLLDTGLPASPGKLVLATLPDSPKPTFRQLIEDSGSQYLKPLNPAYPLILLKNLSQVIAVAVEAKTHL</sequence>
<keyword evidence="3" id="KW-0804">Transcription</keyword>
<evidence type="ECO:0000256" key="1">
    <source>
        <dbReference type="ARBA" id="ARBA00023015"/>
    </source>
</evidence>